<evidence type="ECO:0000313" key="2">
    <source>
        <dbReference type="Proteomes" id="UP000824890"/>
    </source>
</evidence>
<sequence length="80" mass="9400">MKLLKKVLRNLNKRYFSGISQRVKEQSARVDVLQRIILTAPDRITAAQEPQKRNKLNLLLTAEAKFYKQRSRVRWGCCGR</sequence>
<evidence type="ECO:0000313" key="1">
    <source>
        <dbReference type="EMBL" id="KAH0895907.1"/>
    </source>
</evidence>
<accession>A0ABQ8ATQ6</accession>
<comment type="caution">
    <text evidence="1">The sequence shown here is derived from an EMBL/GenBank/DDBJ whole genome shotgun (WGS) entry which is preliminary data.</text>
</comment>
<proteinExistence type="predicted"/>
<organism evidence="1 2">
    <name type="scientific">Brassica napus</name>
    <name type="common">Rape</name>
    <dbReference type="NCBI Taxonomy" id="3708"/>
    <lineage>
        <taxon>Eukaryota</taxon>
        <taxon>Viridiplantae</taxon>
        <taxon>Streptophyta</taxon>
        <taxon>Embryophyta</taxon>
        <taxon>Tracheophyta</taxon>
        <taxon>Spermatophyta</taxon>
        <taxon>Magnoliopsida</taxon>
        <taxon>eudicotyledons</taxon>
        <taxon>Gunneridae</taxon>
        <taxon>Pentapetalae</taxon>
        <taxon>rosids</taxon>
        <taxon>malvids</taxon>
        <taxon>Brassicales</taxon>
        <taxon>Brassicaceae</taxon>
        <taxon>Brassiceae</taxon>
        <taxon>Brassica</taxon>
    </lineage>
</organism>
<dbReference type="Proteomes" id="UP000824890">
    <property type="component" value="Unassembled WGS sequence"/>
</dbReference>
<reference evidence="1 2" key="1">
    <citation type="submission" date="2021-05" db="EMBL/GenBank/DDBJ databases">
        <title>Genome Assembly of Synthetic Allotetraploid Brassica napus Reveals Homoeologous Exchanges between Subgenomes.</title>
        <authorList>
            <person name="Davis J.T."/>
        </authorList>
    </citation>
    <scope>NUCLEOTIDE SEQUENCE [LARGE SCALE GENOMIC DNA]</scope>
    <source>
        <strain evidence="2">cv. Da-Ae</strain>
        <tissue evidence="1">Seedling</tissue>
    </source>
</reference>
<keyword evidence="2" id="KW-1185">Reference proteome</keyword>
<protein>
    <submittedName>
        <fullName evidence="1">Uncharacterized protein</fullName>
    </submittedName>
</protein>
<name>A0ABQ8ATQ6_BRANA</name>
<dbReference type="EMBL" id="JAGKQM010000012">
    <property type="protein sequence ID" value="KAH0895907.1"/>
    <property type="molecule type" value="Genomic_DNA"/>
</dbReference>
<gene>
    <name evidence="1" type="ORF">HID58_045475</name>
</gene>